<accession>A0A0H3HVS5</accession>
<reference evidence="1 2" key="1">
    <citation type="journal article" date="2012" name="PLoS ONE">
        <title>Evolution of Burkholderia pseudomallei in recurrent melioidosis.</title>
        <authorList>
            <person name="Hayden H.S."/>
            <person name="Lim R."/>
            <person name="Brittnacher M.J."/>
            <person name="Sims E.H."/>
            <person name="Ramage E.R."/>
            <person name="Fong C."/>
            <person name="Wu Z."/>
            <person name="Crist E."/>
            <person name="Chang J."/>
            <person name="Zhou Y."/>
            <person name="Radey M."/>
            <person name="Rohmer L."/>
            <person name="Haugen E."/>
            <person name="Gillett W."/>
            <person name="Wuthiekanun V."/>
            <person name="Peacock S.J."/>
            <person name="Kaul R."/>
            <person name="Miller S.I."/>
            <person name="Manoil C."/>
            <person name="Jacobs M.A."/>
        </authorList>
    </citation>
    <scope>NUCLEOTIDE SEQUENCE [LARGE SCALE GENOMIC DNA]</scope>
    <source>
        <strain evidence="1 2">1026b</strain>
    </source>
</reference>
<dbReference type="KEGG" id="bpz:BP1026B_II2268"/>
<dbReference type="EMBL" id="CP002834">
    <property type="protein sequence ID" value="AFI70478.1"/>
    <property type="molecule type" value="Genomic_DNA"/>
</dbReference>
<dbReference type="InterPro" id="IPR038706">
    <property type="entry name" value="Type_VI_SciN-like_sf"/>
</dbReference>
<dbReference type="PANTHER" id="PTHR37625:SF4">
    <property type="entry name" value="OUTER MEMBRANE LIPOPROTEIN"/>
    <property type="match status" value="1"/>
</dbReference>
<dbReference type="NCBIfam" id="TIGR03352">
    <property type="entry name" value="VI_chp_3"/>
    <property type="match status" value="1"/>
</dbReference>
<gene>
    <name evidence="1" type="primary">tssJ-6</name>
    <name evidence="1" type="ordered locus">BP1026B_II2268</name>
</gene>
<proteinExistence type="predicted"/>
<dbReference type="PATRIC" id="fig|884204.3.peg.6753"/>
<dbReference type="AlphaFoldDB" id="A0A0H3HVS5"/>
<evidence type="ECO:0000313" key="2">
    <source>
        <dbReference type="Proteomes" id="UP000010087"/>
    </source>
</evidence>
<dbReference type="Pfam" id="PF12790">
    <property type="entry name" value="T6SS-SciN"/>
    <property type="match status" value="1"/>
</dbReference>
<protein>
    <submittedName>
        <fullName evidence="1">Type VI secretion system</fullName>
    </submittedName>
</protein>
<organism evidence="1 2">
    <name type="scientific">Burkholderia pseudomallei (strain 1026b)</name>
    <dbReference type="NCBI Taxonomy" id="884204"/>
    <lineage>
        <taxon>Bacteria</taxon>
        <taxon>Pseudomonadati</taxon>
        <taxon>Pseudomonadota</taxon>
        <taxon>Betaproteobacteria</taxon>
        <taxon>Burkholderiales</taxon>
        <taxon>Burkholderiaceae</taxon>
        <taxon>Burkholderia</taxon>
        <taxon>pseudomallei group</taxon>
    </lineage>
</organism>
<name>A0A0H3HVS5_BURP2</name>
<dbReference type="InterPro" id="IPR017734">
    <property type="entry name" value="T6SS_SciN"/>
</dbReference>
<sequence>MSLREAGGHFIAMQGKRPKMRPRFSVSVVLGCALLLAGCGATERSVAVPYSITLDVAPDVNPDLNRKPSPIVLKVFQLKTASAFESADFFSLQDKPQSVLGADLLGVDRIILRPGDARTLHYRGNVDAGAIGIVAEYRVLEKNRWRMTVPLPRAKQLNLYRFWQTSPGEMKLQVAVKNGGIGLGGDSRVRQ</sequence>
<dbReference type="PANTHER" id="PTHR37625">
    <property type="entry name" value="OUTER MEMBRANE LIPOPROTEIN-RELATED"/>
    <property type="match status" value="1"/>
</dbReference>
<evidence type="ECO:0000313" key="1">
    <source>
        <dbReference type="EMBL" id="AFI70478.1"/>
    </source>
</evidence>
<dbReference type="Gene3D" id="2.60.40.4150">
    <property type="entry name" value="Type VI secretion system, lipoprotein SciN"/>
    <property type="match status" value="1"/>
</dbReference>
<dbReference type="Proteomes" id="UP000010087">
    <property type="component" value="Chromosome 2"/>
</dbReference>